<reference evidence="3" key="1">
    <citation type="submission" date="2011-08" db="EMBL/GenBank/DDBJ databases">
        <authorList>
            <person name="Rombauts S."/>
        </authorList>
    </citation>
    <scope>NUCLEOTIDE SEQUENCE</scope>
    <source>
        <strain evidence="3">London</strain>
    </source>
</reference>
<feature type="transmembrane region" description="Helical" evidence="1">
    <location>
        <begin position="69"/>
        <end position="88"/>
    </location>
</feature>
<feature type="transmembrane region" description="Helical" evidence="1">
    <location>
        <begin position="262"/>
        <end position="284"/>
    </location>
</feature>
<dbReference type="HOGENOM" id="CLU_767974_0_0_1"/>
<keyword evidence="3" id="KW-1185">Reference proteome</keyword>
<evidence type="ECO:0000313" key="3">
    <source>
        <dbReference type="Proteomes" id="UP000015104"/>
    </source>
</evidence>
<name>T1JY48_TETUR</name>
<dbReference type="EMBL" id="CAEY01000843">
    <property type="status" value="NOT_ANNOTATED_CDS"/>
    <property type="molecule type" value="Genomic_DNA"/>
</dbReference>
<evidence type="ECO:0000313" key="2">
    <source>
        <dbReference type="EnsemblMetazoa" id="tetur02g14340.1"/>
    </source>
</evidence>
<accession>T1JY48</accession>
<dbReference type="AlphaFoldDB" id="T1JY48"/>
<feature type="transmembrane region" description="Helical" evidence="1">
    <location>
        <begin position="30"/>
        <end position="49"/>
    </location>
</feature>
<feature type="transmembrane region" description="Helical" evidence="1">
    <location>
        <begin position="329"/>
        <end position="354"/>
    </location>
</feature>
<evidence type="ECO:0000256" key="1">
    <source>
        <dbReference type="SAM" id="Phobius"/>
    </source>
</evidence>
<dbReference type="Proteomes" id="UP000015104">
    <property type="component" value="Unassembled WGS sequence"/>
</dbReference>
<sequence length="361" mass="41342">MNNSFDISSIFMVIVNKKSQKSQKSKKSSYLLLAVLLLLTASIGSFTMFNAYQNILPAKTLREKNVCVLQFLIGMAIILAYFSLVFLCDWKRCVEFIEIWSQTGLQHDQEIINYIKSERKKYRLIITILVVVFAVTVVLFNPRYGQRLHQMSVYQLIAVISISFSYPALFSLVFDFPLQFSLIICTVFIRVNQRLEHLIEHSESIDGNIKSIRFMHSVGSQLTLKADQFIRYFTAVNYFIMISFMLINLYSIIFLSESLSDYFAGIGLQFVVISMTAIFTYYAIKINHLASKGFHHAYQLTFAENCPSSFAETSLLIYRMGRNDIGLTFANLFTITASFVTSLVTLCITIILAFPTIKSQF</sequence>
<proteinExistence type="predicted"/>
<keyword evidence="1" id="KW-0472">Membrane</keyword>
<keyword evidence="1" id="KW-1133">Transmembrane helix</keyword>
<feature type="transmembrane region" description="Helical" evidence="1">
    <location>
        <begin position="122"/>
        <end position="141"/>
    </location>
</feature>
<organism evidence="2 3">
    <name type="scientific">Tetranychus urticae</name>
    <name type="common">Two-spotted spider mite</name>
    <dbReference type="NCBI Taxonomy" id="32264"/>
    <lineage>
        <taxon>Eukaryota</taxon>
        <taxon>Metazoa</taxon>
        <taxon>Ecdysozoa</taxon>
        <taxon>Arthropoda</taxon>
        <taxon>Chelicerata</taxon>
        <taxon>Arachnida</taxon>
        <taxon>Acari</taxon>
        <taxon>Acariformes</taxon>
        <taxon>Trombidiformes</taxon>
        <taxon>Prostigmata</taxon>
        <taxon>Eleutherengona</taxon>
        <taxon>Raphignathae</taxon>
        <taxon>Tetranychoidea</taxon>
        <taxon>Tetranychidae</taxon>
        <taxon>Tetranychus</taxon>
    </lineage>
</organism>
<feature type="transmembrane region" description="Helical" evidence="1">
    <location>
        <begin position="235"/>
        <end position="256"/>
    </location>
</feature>
<reference evidence="2" key="2">
    <citation type="submission" date="2015-06" db="UniProtKB">
        <authorList>
            <consortium name="EnsemblMetazoa"/>
        </authorList>
    </citation>
    <scope>IDENTIFICATION</scope>
</reference>
<keyword evidence="1" id="KW-0812">Transmembrane</keyword>
<feature type="transmembrane region" description="Helical" evidence="1">
    <location>
        <begin position="153"/>
        <end position="174"/>
    </location>
</feature>
<protein>
    <recommendedName>
        <fullName evidence="4">Gustatory receptor</fullName>
    </recommendedName>
</protein>
<evidence type="ECO:0008006" key="4">
    <source>
        <dbReference type="Google" id="ProtNLM"/>
    </source>
</evidence>
<dbReference type="EnsemblMetazoa" id="tetur02g14340.1">
    <property type="protein sequence ID" value="tetur02g14340.1"/>
    <property type="gene ID" value="tetur02g14340"/>
</dbReference>